<keyword evidence="2" id="KW-1185">Reference proteome</keyword>
<comment type="caution">
    <text evidence="1">The sequence shown here is derived from an EMBL/GenBank/DDBJ whole genome shotgun (WGS) entry which is preliminary data.</text>
</comment>
<gene>
    <name evidence="1" type="ORF">MML48_5g00012127</name>
</gene>
<evidence type="ECO:0000313" key="1">
    <source>
        <dbReference type="EMBL" id="KAI4460722.1"/>
    </source>
</evidence>
<accession>A0ACB9T1N5</accession>
<dbReference type="Proteomes" id="UP001056778">
    <property type="component" value="Chromosome 5"/>
</dbReference>
<name>A0ACB9T1N5_HOLOL</name>
<sequence length="420" mass="48840">MPPKKKEQKQRYFFQYNEENLENAIKAVRENGTSKKSARQFGIPRSTLIRKLAENVPLYRKMGPQTVLSTIEEQLLENWILAMARKGFPVDKNNLLLTVQTIIKEAGRDTSFKDSLPGRTWFEAFLKRHPRIKQKHAESVSKARATVTQDRIEAWFDEIHQFLKQEKLDGILEDESRIFNGDETGFMLCPKSGKVLGPAANNEDFYQRVSAEKEQITVMAAISADEDLTREIGYIILRKKKEEEGYKVPTPFKKCLFLPKTPEKSSTPKRKRVIFAAVVSSSKYREFYNSKKSTSTLKLKIKKQKQLTVTQTIESTSESEDNVPYDDEDVDISEPDELVIEIGTYVIVRYERNYYPRIVLKTDEEGMEVKTMKKAGLDWRWPEKDDVLYYFKEDIVCAIDEPLLKNKRGFYCISKMNKYV</sequence>
<organism evidence="1 2">
    <name type="scientific">Holotrichia oblita</name>
    <name type="common">Chafer beetle</name>
    <dbReference type="NCBI Taxonomy" id="644536"/>
    <lineage>
        <taxon>Eukaryota</taxon>
        <taxon>Metazoa</taxon>
        <taxon>Ecdysozoa</taxon>
        <taxon>Arthropoda</taxon>
        <taxon>Hexapoda</taxon>
        <taxon>Insecta</taxon>
        <taxon>Pterygota</taxon>
        <taxon>Neoptera</taxon>
        <taxon>Endopterygota</taxon>
        <taxon>Coleoptera</taxon>
        <taxon>Polyphaga</taxon>
        <taxon>Scarabaeiformia</taxon>
        <taxon>Scarabaeidae</taxon>
        <taxon>Melolonthinae</taxon>
        <taxon>Holotrichia</taxon>
    </lineage>
</organism>
<protein>
    <submittedName>
        <fullName evidence="1">Uncharacterized protein</fullName>
    </submittedName>
</protein>
<reference evidence="1" key="1">
    <citation type="submission" date="2022-04" db="EMBL/GenBank/DDBJ databases">
        <title>Chromosome-scale genome assembly of Holotrichia oblita Faldermann.</title>
        <authorList>
            <person name="Rongchong L."/>
        </authorList>
    </citation>
    <scope>NUCLEOTIDE SEQUENCE</scope>
    <source>
        <strain evidence="1">81SQS9</strain>
    </source>
</reference>
<evidence type="ECO:0000313" key="2">
    <source>
        <dbReference type="Proteomes" id="UP001056778"/>
    </source>
</evidence>
<dbReference type="EMBL" id="CM043019">
    <property type="protein sequence ID" value="KAI4460722.1"/>
    <property type="molecule type" value="Genomic_DNA"/>
</dbReference>
<proteinExistence type="predicted"/>